<evidence type="ECO:0000313" key="3">
    <source>
        <dbReference type="Proteomes" id="UP000887564"/>
    </source>
</evidence>
<keyword evidence="2" id="KW-0812">Transmembrane</keyword>
<feature type="transmembrane region" description="Helical" evidence="2">
    <location>
        <begin position="12"/>
        <end position="33"/>
    </location>
</feature>
<proteinExistence type="predicted"/>
<feature type="compositionally biased region" description="Polar residues" evidence="1">
    <location>
        <begin position="69"/>
        <end position="80"/>
    </location>
</feature>
<accession>A0A914S4A5</accession>
<protein>
    <submittedName>
        <fullName evidence="4">Uncharacterized protein</fullName>
    </submittedName>
</protein>
<sequence length="123" mass="14234">MEYKRFLSVMTLLAVAILTIYVGCLRSYAIYFFESSQSNPDSFRSRKISRSSDLESIHEMNDENRADSTMHSISELSESADNVDGKSYERSYSKNIRRQRAFNERALEELAKGGLSFVLYRSY</sequence>
<evidence type="ECO:0000256" key="1">
    <source>
        <dbReference type="SAM" id="MobiDB-lite"/>
    </source>
</evidence>
<evidence type="ECO:0000313" key="4">
    <source>
        <dbReference type="WBParaSite" id="PEQ_0001362501-mRNA-1"/>
    </source>
</evidence>
<keyword evidence="3" id="KW-1185">Reference proteome</keyword>
<feature type="region of interest" description="Disordered" evidence="1">
    <location>
        <begin position="37"/>
        <end position="88"/>
    </location>
</feature>
<name>A0A914S4A5_PAREQ</name>
<dbReference type="WBParaSite" id="PEQ_0001362501-mRNA-1">
    <property type="protein sequence ID" value="PEQ_0001362501-mRNA-1"/>
    <property type="gene ID" value="PEQ_0001362501"/>
</dbReference>
<feature type="compositionally biased region" description="Basic and acidic residues" evidence="1">
    <location>
        <begin position="50"/>
        <end position="68"/>
    </location>
</feature>
<reference evidence="4" key="1">
    <citation type="submission" date="2022-11" db="UniProtKB">
        <authorList>
            <consortium name="WormBaseParasite"/>
        </authorList>
    </citation>
    <scope>IDENTIFICATION</scope>
</reference>
<keyword evidence="2" id="KW-0472">Membrane</keyword>
<dbReference type="AlphaFoldDB" id="A0A914S4A5"/>
<dbReference type="Proteomes" id="UP000887564">
    <property type="component" value="Unplaced"/>
</dbReference>
<organism evidence="3 4">
    <name type="scientific">Parascaris equorum</name>
    <name type="common">Equine roundworm</name>
    <dbReference type="NCBI Taxonomy" id="6256"/>
    <lineage>
        <taxon>Eukaryota</taxon>
        <taxon>Metazoa</taxon>
        <taxon>Ecdysozoa</taxon>
        <taxon>Nematoda</taxon>
        <taxon>Chromadorea</taxon>
        <taxon>Rhabditida</taxon>
        <taxon>Spirurina</taxon>
        <taxon>Ascaridomorpha</taxon>
        <taxon>Ascaridoidea</taxon>
        <taxon>Ascarididae</taxon>
        <taxon>Parascaris</taxon>
    </lineage>
</organism>
<keyword evidence="2" id="KW-1133">Transmembrane helix</keyword>
<evidence type="ECO:0000256" key="2">
    <source>
        <dbReference type="SAM" id="Phobius"/>
    </source>
</evidence>